<evidence type="ECO:0000313" key="4">
    <source>
        <dbReference type="EMBL" id="OAQ68834.2"/>
    </source>
</evidence>
<evidence type="ECO:0000259" key="3">
    <source>
        <dbReference type="PROSITE" id="PS50815"/>
    </source>
</evidence>
<feature type="region of interest" description="Disordered" evidence="2">
    <location>
        <begin position="203"/>
        <end position="229"/>
    </location>
</feature>
<protein>
    <submittedName>
        <fullName evidence="4">REV7-like protein</fullName>
    </submittedName>
</protein>
<dbReference type="AlphaFoldDB" id="A0A179FTC8"/>
<feature type="domain" description="HORMA" evidence="3">
    <location>
        <begin position="27"/>
        <end position="244"/>
    </location>
</feature>
<dbReference type="Proteomes" id="UP000078397">
    <property type="component" value="Unassembled WGS sequence"/>
</dbReference>
<dbReference type="SUPFAM" id="SSF56019">
    <property type="entry name" value="The spindle assembly checkpoint protein mad2"/>
    <property type="match status" value="1"/>
</dbReference>
<sequence>MSPLDPDPPQASATAATSTALPPSQASALLSSFTNFLTVALHSILYYRKLYPEATFLTARAYNLPVHQSRHPGVCAWIRDAVTAVSAQIRSGSARQIALVIHAPQSFDVVERWIFDLQSFPATWGDKDTSLGPANDVNDGSREAADENVNWTDVNEALRGALSRISHAGQSRPDLPDGCTFTLGVELRDQALPPIQHPQLWIPAQPDLQPPTENRPDLGRAVGGTATTPIRPVQAGPLFFECWVEQGKLVPSFVPSQAAAHSSTAHILGDAPQFTTSSSS</sequence>
<dbReference type="GeneID" id="28848263"/>
<accession>A0A179FTC8</accession>
<dbReference type="PROSITE" id="PS50815">
    <property type="entry name" value="HORMA"/>
    <property type="match status" value="1"/>
</dbReference>
<dbReference type="PANTHER" id="PTHR11842:SF10">
    <property type="entry name" value="MITOTIC SPINDLE ASSEMBLY CHECKPOINT PROTEIN MAD2B"/>
    <property type="match status" value="1"/>
</dbReference>
<dbReference type="EMBL" id="LSBJ02000003">
    <property type="protein sequence ID" value="OAQ68834.2"/>
    <property type="molecule type" value="Genomic_DNA"/>
</dbReference>
<reference evidence="4 5" key="1">
    <citation type="journal article" date="2016" name="PLoS Pathog.">
        <title>Biosynthesis of antibiotic leucinostatins in bio-control fungus Purpureocillium lilacinum and their inhibition on phytophthora revealed by genome mining.</title>
        <authorList>
            <person name="Wang G."/>
            <person name="Liu Z."/>
            <person name="Lin R."/>
            <person name="Li E."/>
            <person name="Mao Z."/>
            <person name="Ling J."/>
            <person name="Yang Y."/>
            <person name="Yin W.B."/>
            <person name="Xie B."/>
        </authorList>
    </citation>
    <scope>NUCLEOTIDE SEQUENCE [LARGE SCALE GENOMIC DNA]</scope>
    <source>
        <strain evidence="4">170</strain>
    </source>
</reference>
<dbReference type="OrthoDB" id="21254at2759"/>
<dbReference type="GO" id="GO:0016035">
    <property type="term" value="C:zeta DNA polymerase complex"/>
    <property type="evidence" value="ECO:0007669"/>
    <property type="project" value="TreeGrafter"/>
</dbReference>
<keyword evidence="5" id="KW-1185">Reference proteome</keyword>
<dbReference type="Gene3D" id="3.30.900.10">
    <property type="entry name" value="HORMA domain"/>
    <property type="match status" value="1"/>
</dbReference>
<dbReference type="InterPro" id="IPR045091">
    <property type="entry name" value="Mad2-like"/>
</dbReference>
<dbReference type="Pfam" id="PF02301">
    <property type="entry name" value="HORMA"/>
    <property type="match status" value="1"/>
</dbReference>
<comment type="caution">
    <text evidence="4">The sequence shown here is derived from an EMBL/GenBank/DDBJ whole genome shotgun (WGS) entry which is preliminary data.</text>
</comment>
<dbReference type="KEGG" id="pchm:VFPPC_05015"/>
<name>A0A179FTC8_METCM</name>
<organism evidence="4 5">
    <name type="scientific">Pochonia chlamydosporia 170</name>
    <dbReference type="NCBI Taxonomy" id="1380566"/>
    <lineage>
        <taxon>Eukaryota</taxon>
        <taxon>Fungi</taxon>
        <taxon>Dikarya</taxon>
        <taxon>Ascomycota</taxon>
        <taxon>Pezizomycotina</taxon>
        <taxon>Sordariomycetes</taxon>
        <taxon>Hypocreomycetidae</taxon>
        <taxon>Hypocreales</taxon>
        <taxon>Clavicipitaceae</taxon>
        <taxon>Pochonia</taxon>
    </lineage>
</organism>
<evidence type="ECO:0000256" key="1">
    <source>
        <dbReference type="ARBA" id="ARBA00010348"/>
    </source>
</evidence>
<dbReference type="InterPro" id="IPR003511">
    <property type="entry name" value="HORMA_dom"/>
</dbReference>
<proteinExistence type="inferred from homology"/>
<evidence type="ECO:0000313" key="5">
    <source>
        <dbReference type="Proteomes" id="UP000078397"/>
    </source>
</evidence>
<dbReference type="STRING" id="1380566.A0A179FTC8"/>
<evidence type="ECO:0000256" key="2">
    <source>
        <dbReference type="SAM" id="MobiDB-lite"/>
    </source>
</evidence>
<comment type="similarity">
    <text evidence="1">Belongs to the MAD2 family.</text>
</comment>
<dbReference type="PANTHER" id="PTHR11842">
    <property type="entry name" value="MITOTIC SPINDLE ASSEMBLY CHECKPOINT PROTEIN MAD2"/>
    <property type="match status" value="1"/>
</dbReference>
<gene>
    <name evidence="4" type="ORF">VFPPC_05015</name>
</gene>
<dbReference type="InterPro" id="IPR036570">
    <property type="entry name" value="HORMA_dom_sf"/>
</dbReference>
<dbReference type="RefSeq" id="XP_022284509.1">
    <property type="nucleotide sequence ID" value="XM_022428430.1"/>
</dbReference>